<comment type="caution">
    <text evidence="1">The sequence shown here is derived from an EMBL/GenBank/DDBJ whole genome shotgun (WGS) entry which is preliminary data.</text>
</comment>
<accession>A0ACB8JDY4</accession>
<proteinExistence type="predicted"/>
<dbReference type="EMBL" id="CM039176">
    <property type="protein sequence ID" value="KAH9716109.1"/>
    <property type="molecule type" value="Genomic_DNA"/>
</dbReference>
<gene>
    <name evidence="1" type="ORF">KPL71_021346</name>
</gene>
<sequence>MPRSFASLFSRKKSQTLAFKDYYTIWFNTLQKPLLPLIHKSLSSSSSQTLLYSHVDLILNHFFSYYNALNNAATHENLPDPSWRNIFTNLVRSHLDEENEEEEEDNDDEFFDNRPWQVFMAWRNVSKNLMSQIEQIECGLRLIQR</sequence>
<name>A0ACB8JDY4_CITSI</name>
<organism evidence="1 2">
    <name type="scientific">Citrus sinensis</name>
    <name type="common">Sweet orange</name>
    <name type="synonym">Citrus aurantium var. sinensis</name>
    <dbReference type="NCBI Taxonomy" id="2711"/>
    <lineage>
        <taxon>Eukaryota</taxon>
        <taxon>Viridiplantae</taxon>
        <taxon>Streptophyta</taxon>
        <taxon>Embryophyta</taxon>
        <taxon>Tracheophyta</taxon>
        <taxon>Spermatophyta</taxon>
        <taxon>Magnoliopsida</taxon>
        <taxon>eudicotyledons</taxon>
        <taxon>Gunneridae</taxon>
        <taxon>Pentapetalae</taxon>
        <taxon>rosids</taxon>
        <taxon>malvids</taxon>
        <taxon>Sapindales</taxon>
        <taxon>Rutaceae</taxon>
        <taxon>Aurantioideae</taxon>
        <taxon>Citrus</taxon>
    </lineage>
</organism>
<evidence type="ECO:0000313" key="2">
    <source>
        <dbReference type="Proteomes" id="UP000829398"/>
    </source>
</evidence>
<protein>
    <submittedName>
        <fullName evidence="1">Protein INAPERTURATE POLLEN1</fullName>
    </submittedName>
</protein>
<dbReference type="Proteomes" id="UP000829398">
    <property type="component" value="Chromosome 7"/>
</dbReference>
<evidence type="ECO:0000313" key="1">
    <source>
        <dbReference type="EMBL" id="KAH9716109.1"/>
    </source>
</evidence>
<keyword evidence="2" id="KW-1185">Reference proteome</keyword>
<reference evidence="2" key="1">
    <citation type="journal article" date="2023" name="Hortic. Res.">
        <title>A chromosome-level phased genome enabling allele-level studies in sweet orange: a case study on citrus Huanglongbing tolerance.</title>
        <authorList>
            <person name="Wu B."/>
            <person name="Yu Q."/>
            <person name="Deng Z."/>
            <person name="Duan Y."/>
            <person name="Luo F."/>
            <person name="Gmitter F. Jr."/>
        </authorList>
    </citation>
    <scope>NUCLEOTIDE SEQUENCE [LARGE SCALE GENOMIC DNA]</scope>
    <source>
        <strain evidence="2">cv. Valencia</strain>
    </source>
</reference>